<organism evidence="3 4">
    <name type="scientific">Nitzschia inconspicua</name>
    <dbReference type="NCBI Taxonomy" id="303405"/>
    <lineage>
        <taxon>Eukaryota</taxon>
        <taxon>Sar</taxon>
        <taxon>Stramenopiles</taxon>
        <taxon>Ochrophyta</taxon>
        <taxon>Bacillariophyta</taxon>
        <taxon>Bacillariophyceae</taxon>
        <taxon>Bacillariophycidae</taxon>
        <taxon>Bacillariales</taxon>
        <taxon>Bacillariaceae</taxon>
        <taxon>Nitzschia</taxon>
    </lineage>
</organism>
<sequence>MNSSASCYNEKDDVMLNMVIDIDTESQQETNSNSTIRRRERLLSFSTSTNNMTSVALDWTCMLATVSALLVVLGFSWHTLQPSHNNGDQRQVQEQRVLAVAAPVEEPFLSEQTATASRVAPHSMADFSDVITKTLFGMSSTEDGFYQSGRLEDGNQGQRVLDDECIINVKIEASCDGCEDWIAQSELQEWPWCHSELSSMTFLYTGCPCGSRYSIDYENSAWNNATGQTLLAYECWQPASLSNTSDVPPEITCQDYSLPTLNNRDEAVKWVITSFDDPTVVVGSGVVSVGQEYTVSSGDPGTPLPPFLTLTFYDQVGNMLQSTNFPSDYCPGYPDPWYREGYSQTHIVQVQNVTSGTISTRDTLKEALWLKITVDASQSPVPVRLQELNVIANINTEPINLTDTVNGVELSGNGDDEWIMMTRDSDTRSTGVRSRIHSLFHSRYERIQRSETMTMMVGPMTIDMYWRTKYSFFGTIVATQSNNDAVQCNGFDIAEYIEGLQ</sequence>
<reference evidence="3" key="1">
    <citation type="journal article" date="2021" name="Sci. Rep.">
        <title>Diploid genomic architecture of Nitzschia inconspicua, an elite biomass production diatom.</title>
        <authorList>
            <person name="Oliver A."/>
            <person name="Podell S."/>
            <person name="Pinowska A."/>
            <person name="Traller J.C."/>
            <person name="Smith S.R."/>
            <person name="McClure R."/>
            <person name="Beliaev A."/>
            <person name="Bohutskyi P."/>
            <person name="Hill E.A."/>
            <person name="Rabines A."/>
            <person name="Zheng H."/>
            <person name="Allen L.Z."/>
            <person name="Kuo A."/>
            <person name="Grigoriev I.V."/>
            <person name="Allen A.E."/>
            <person name="Hazlebeck D."/>
            <person name="Allen E.E."/>
        </authorList>
    </citation>
    <scope>NUCLEOTIDE SEQUENCE</scope>
    <source>
        <strain evidence="3">Hildebrandi</strain>
    </source>
</reference>
<evidence type="ECO:0000313" key="4">
    <source>
        <dbReference type="Proteomes" id="UP000693970"/>
    </source>
</evidence>
<evidence type="ECO:0000313" key="3">
    <source>
        <dbReference type="EMBL" id="KAG7362388.1"/>
    </source>
</evidence>
<accession>A0A9K3LIS2</accession>
<keyword evidence="1" id="KW-0472">Membrane</keyword>
<keyword evidence="1" id="KW-1133">Transmembrane helix</keyword>
<gene>
    <name evidence="2" type="ORF">IV203_024723</name>
    <name evidence="3" type="ORF">IV203_025272</name>
</gene>
<keyword evidence="1" id="KW-0812">Transmembrane</keyword>
<comment type="caution">
    <text evidence="3">The sequence shown here is derived from an EMBL/GenBank/DDBJ whole genome shotgun (WGS) entry which is preliminary data.</text>
</comment>
<feature type="transmembrane region" description="Helical" evidence="1">
    <location>
        <begin position="55"/>
        <end position="77"/>
    </location>
</feature>
<evidence type="ECO:0000313" key="2">
    <source>
        <dbReference type="EMBL" id="KAG7339684.1"/>
    </source>
</evidence>
<proteinExistence type="predicted"/>
<name>A0A9K3LIS2_9STRA</name>
<protein>
    <submittedName>
        <fullName evidence="3">Uncharacterized protein</fullName>
    </submittedName>
</protein>
<dbReference type="Proteomes" id="UP000693970">
    <property type="component" value="Unassembled WGS sequence"/>
</dbReference>
<reference evidence="3" key="2">
    <citation type="submission" date="2021-04" db="EMBL/GenBank/DDBJ databases">
        <authorList>
            <person name="Podell S."/>
        </authorList>
    </citation>
    <scope>NUCLEOTIDE SEQUENCE</scope>
    <source>
        <strain evidence="3">Hildebrandi</strain>
    </source>
</reference>
<evidence type="ECO:0000256" key="1">
    <source>
        <dbReference type="SAM" id="Phobius"/>
    </source>
</evidence>
<keyword evidence="4" id="KW-1185">Reference proteome</keyword>
<dbReference type="EMBL" id="JAGRRH010000031">
    <property type="protein sequence ID" value="KAG7339684.1"/>
    <property type="molecule type" value="Genomic_DNA"/>
</dbReference>
<dbReference type="AlphaFoldDB" id="A0A9K3LIS2"/>
<dbReference type="EMBL" id="JAGRRH010000011">
    <property type="protein sequence ID" value="KAG7362388.1"/>
    <property type="molecule type" value="Genomic_DNA"/>
</dbReference>